<evidence type="ECO:0000313" key="3">
    <source>
        <dbReference type="Proteomes" id="UP000251211"/>
    </source>
</evidence>
<proteinExistence type="predicted"/>
<dbReference type="EMBL" id="UAUI01000019">
    <property type="protein sequence ID" value="SPZ40801.1"/>
    <property type="molecule type" value="Genomic_DNA"/>
</dbReference>
<evidence type="ECO:0000313" key="2">
    <source>
        <dbReference type="EMBL" id="SPZ40801.1"/>
    </source>
</evidence>
<organism evidence="2 3">
    <name type="scientific">Rhodococcus wratislaviensis</name>
    <name type="common">Tsukamurella wratislaviensis</name>
    <dbReference type="NCBI Taxonomy" id="44752"/>
    <lineage>
        <taxon>Bacteria</taxon>
        <taxon>Bacillati</taxon>
        <taxon>Actinomycetota</taxon>
        <taxon>Actinomycetes</taxon>
        <taxon>Mycobacteriales</taxon>
        <taxon>Nocardiaceae</taxon>
        <taxon>Rhodococcus</taxon>
    </lineage>
</organism>
<feature type="region of interest" description="Disordered" evidence="1">
    <location>
        <begin position="72"/>
        <end position="101"/>
    </location>
</feature>
<sequence length="101" mass="11584">MPRYVVDKGLRYCSTLCQLVDEELDRLEIQCQIPRLSPEDDAVLTEAWTTLVAAADAFSAYRAGAKDLRRVLTEEGQRAKRKRQRAKKRRKPTPLDVANRP</sequence>
<gene>
    <name evidence="2" type="ORF">NCTC13229_04298</name>
</gene>
<evidence type="ECO:0000256" key="1">
    <source>
        <dbReference type="SAM" id="MobiDB-lite"/>
    </source>
</evidence>
<reference evidence="2 3" key="1">
    <citation type="submission" date="2018-06" db="EMBL/GenBank/DDBJ databases">
        <authorList>
            <consortium name="Pathogen Informatics"/>
            <person name="Doyle S."/>
        </authorList>
    </citation>
    <scope>NUCLEOTIDE SEQUENCE [LARGE SCALE GENOMIC DNA]</scope>
    <source>
        <strain evidence="2 3">NCTC13229</strain>
    </source>
</reference>
<dbReference type="AlphaFoldDB" id="A0AB38FH32"/>
<comment type="caution">
    <text evidence="2">The sequence shown here is derived from an EMBL/GenBank/DDBJ whole genome shotgun (WGS) entry which is preliminary data.</text>
</comment>
<feature type="compositionally biased region" description="Basic residues" evidence="1">
    <location>
        <begin position="79"/>
        <end position="92"/>
    </location>
</feature>
<name>A0AB38FH32_RHOWR</name>
<dbReference type="Proteomes" id="UP000251211">
    <property type="component" value="Unassembled WGS sequence"/>
</dbReference>
<protein>
    <submittedName>
        <fullName evidence="2">Uncharacterized protein</fullName>
    </submittedName>
</protein>
<accession>A0AB38FH32</accession>